<dbReference type="PANTHER" id="PTHR10642:SF26">
    <property type="entry name" value="RIBONUCLEASE H1"/>
    <property type="match status" value="1"/>
</dbReference>
<dbReference type="GO" id="GO:0004523">
    <property type="term" value="F:RNA-DNA hybrid ribonuclease activity"/>
    <property type="evidence" value="ECO:0007669"/>
    <property type="project" value="UniProtKB-EC"/>
</dbReference>
<evidence type="ECO:0000259" key="8">
    <source>
        <dbReference type="PROSITE" id="PS50879"/>
    </source>
</evidence>
<dbReference type="Pfam" id="PF00075">
    <property type="entry name" value="RNase_H"/>
    <property type="match status" value="1"/>
</dbReference>
<comment type="catalytic activity">
    <reaction evidence="1">
        <text>Endonucleolytic cleavage to 5'-phosphomonoester.</text>
        <dbReference type="EC" id="3.1.26.4"/>
    </reaction>
</comment>
<evidence type="ECO:0000313" key="10">
    <source>
        <dbReference type="Proteomes" id="UP000022910"/>
    </source>
</evidence>
<feature type="domain" description="RNase H type-1" evidence="8">
    <location>
        <begin position="212"/>
        <end position="358"/>
    </location>
</feature>
<evidence type="ECO:0000313" key="9">
    <source>
        <dbReference type="EMBL" id="EXX53700.1"/>
    </source>
</evidence>
<protein>
    <recommendedName>
        <fullName evidence="3">ribonuclease H</fullName>
        <ecNumber evidence="3">3.1.26.4</ecNumber>
    </recommendedName>
</protein>
<keyword evidence="7" id="KW-0378">Hydrolase</keyword>
<dbReference type="EMBL" id="JEMT01028793">
    <property type="protein sequence ID" value="EXX53700.1"/>
    <property type="molecule type" value="Genomic_DNA"/>
</dbReference>
<name>A0A015II28_RHIIW</name>
<accession>A0A015II28</accession>
<dbReference type="Proteomes" id="UP000022910">
    <property type="component" value="Unassembled WGS sequence"/>
</dbReference>
<dbReference type="CDD" id="cd09276">
    <property type="entry name" value="Rnase_HI_RT_non_LTR"/>
    <property type="match status" value="1"/>
</dbReference>
<dbReference type="PROSITE" id="PS50879">
    <property type="entry name" value="RNASE_H_1"/>
    <property type="match status" value="1"/>
</dbReference>
<evidence type="ECO:0000256" key="2">
    <source>
        <dbReference type="ARBA" id="ARBA00005300"/>
    </source>
</evidence>
<dbReference type="EC" id="3.1.26.4" evidence="3"/>
<keyword evidence="6" id="KW-0255">Endonuclease</keyword>
<comment type="caution">
    <text evidence="9">The sequence shown here is derived from an EMBL/GenBank/DDBJ whole genome shotgun (WGS) entry which is preliminary data.</text>
</comment>
<gene>
    <name evidence="9" type="ORF">RirG_241540</name>
</gene>
<dbReference type="InterPro" id="IPR012337">
    <property type="entry name" value="RNaseH-like_sf"/>
</dbReference>
<dbReference type="InterPro" id="IPR002156">
    <property type="entry name" value="RNaseH_domain"/>
</dbReference>
<dbReference type="AlphaFoldDB" id="A0A015II28"/>
<dbReference type="GO" id="GO:0043137">
    <property type="term" value="P:DNA replication, removal of RNA primer"/>
    <property type="evidence" value="ECO:0007669"/>
    <property type="project" value="TreeGrafter"/>
</dbReference>
<dbReference type="GO" id="GO:0003676">
    <property type="term" value="F:nucleic acid binding"/>
    <property type="evidence" value="ECO:0007669"/>
    <property type="project" value="InterPro"/>
</dbReference>
<evidence type="ECO:0000256" key="6">
    <source>
        <dbReference type="ARBA" id="ARBA00022759"/>
    </source>
</evidence>
<sequence length="495" mass="56909">MTLGISAAGPLPYFTKYIIEQLLNALNRNIQHQDQTSRITADLTPSPRYQPITPQHPSLDRRRKEWVIVNTNRLSEVGKIVEKNSVTTFLYQHWIIREGSDLLIKCAGCSTSSMNGQTSTGTCIRRGHFSKATVIKVEVLTKKIEEASFRIITPTNLIKRRTITSTAAFNNEQKLITVDIPLIDHNIISRFITSPLLAHELCDINSALQRENNNIFQIYTDGSLDLNCRNSRGEVVMGAGWIIKDQDLSFSCGVNYHPSSTRPELLAIMTALLAVPNNAKVAIYTDSQAAIEGINRMLDASYRINRRKFLKMNNYIILFTIYDFIKTKSLTLNLHKVCGHSGNRWNDMADEIAKQGRDAASYNNDRIIDIRLLHSFSFPLTFLPVWNNISINRHIRSFTRLVADSLEEVQWSFNKYWSSYFEETFTTSRWHWGLFWQYVNSLNKGHCLSFSTNDKFIHFIKCSNNLLPTIDNLRKRNELYNQVKCPMCLHDDEDI</sequence>
<dbReference type="InterPro" id="IPR050092">
    <property type="entry name" value="RNase_H"/>
</dbReference>
<keyword evidence="10" id="KW-1185">Reference proteome</keyword>
<keyword evidence="5" id="KW-0479">Metal-binding</keyword>
<dbReference type="HOGENOM" id="CLU_551120_0_0_1"/>
<organism evidence="9 10">
    <name type="scientific">Rhizophagus irregularis (strain DAOM 197198w)</name>
    <name type="common">Glomus intraradices</name>
    <dbReference type="NCBI Taxonomy" id="1432141"/>
    <lineage>
        <taxon>Eukaryota</taxon>
        <taxon>Fungi</taxon>
        <taxon>Fungi incertae sedis</taxon>
        <taxon>Mucoromycota</taxon>
        <taxon>Glomeromycotina</taxon>
        <taxon>Glomeromycetes</taxon>
        <taxon>Glomerales</taxon>
        <taxon>Glomeraceae</taxon>
        <taxon>Rhizophagus</taxon>
    </lineage>
</organism>
<proteinExistence type="inferred from homology"/>
<keyword evidence="4" id="KW-0540">Nuclease</keyword>
<evidence type="ECO:0000256" key="3">
    <source>
        <dbReference type="ARBA" id="ARBA00012180"/>
    </source>
</evidence>
<dbReference type="Gene3D" id="3.30.420.10">
    <property type="entry name" value="Ribonuclease H-like superfamily/Ribonuclease H"/>
    <property type="match status" value="1"/>
</dbReference>
<reference evidence="9 10" key="1">
    <citation type="submission" date="2014-02" db="EMBL/GenBank/DDBJ databases">
        <title>Single nucleus genome sequencing reveals high similarity among nuclei of an endomycorrhizal fungus.</title>
        <authorList>
            <person name="Lin K."/>
            <person name="Geurts R."/>
            <person name="Zhang Z."/>
            <person name="Limpens E."/>
            <person name="Saunders D.G."/>
            <person name="Mu D."/>
            <person name="Pang E."/>
            <person name="Cao H."/>
            <person name="Cha H."/>
            <person name="Lin T."/>
            <person name="Zhou Q."/>
            <person name="Shang Y."/>
            <person name="Li Y."/>
            <person name="Ivanov S."/>
            <person name="Sharma T."/>
            <person name="Velzen R.V."/>
            <person name="Ruijter N.D."/>
            <person name="Aanen D.K."/>
            <person name="Win J."/>
            <person name="Kamoun S."/>
            <person name="Bisseling T."/>
            <person name="Huang S."/>
        </authorList>
    </citation>
    <scope>NUCLEOTIDE SEQUENCE [LARGE SCALE GENOMIC DNA]</scope>
    <source>
        <strain evidence="10">DAOM197198w</strain>
    </source>
</reference>
<evidence type="ECO:0000256" key="4">
    <source>
        <dbReference type="ARBA" id="ARBA00022722"/>
    </source>
</evidence>
<dbReference type="PANTHER" id="PTHR10642">
    <property type="entry name" value="RIBONUCLEASE H1"/>
    <property type="match status" value="1"/>
</dbReference>
<evidence type="ECO:0000256" key="7">
    <source>
        <dbReference type="ARBA" id="ARBA00022801"/>
    </source>
</evidence>
<dbReference type="SUPFAM" id="SSF53098">
    <property type="entry name" value="Ribonuclease H-like"/>
    <property type="match status" value="1"/>
</dbReference>
<dbReference type="GO" id="GO:0046872">
    <property type="term" value="F:metal ion binding"/>
    <property type="evidence" value="ECO:0007669"/>
    <property type="project" value="UniProtKB-KW"/>
</dbReference>
<evidence type="ECO:0000256" key="5">
    <source>
        <dbReference type="ARBA" id="ARBA00022723"/>
    </source>
</evidence>
<comment type="similarity">
    <text evidence="2">Belongs to the RNase H family.</text>
</comment>
<evidence type="ECO:0000256" key="1">
    <source>
        <dbReference type="ARBA" id="ARBA00000077"/>
    </source>
</evidence>
<dbReference type="InterPro" id="IPR036397">
    <property type="entry name" value="RNaseH_sf"/>
</dbReference>